<organism evidence="2 3">
    <name type="scientific">Pogonophryne albipinna</name>
    <dbReference type="NCBI Taxonomy" id="1090488"/>
    <lineage>
        <taxon>Eukaryota</taxon>
        <taxon>Metazoa</taxon>
        <taxon>Chordata</taxon>
        <taxon>Craniata</taxon>
        <taxon>Vertebrata</taxon>
        <taxon>Euteleostomi</taxon>
        <taxon>Actinopterygii</taxon>
        <taxon>Neopterygii</taxon>
        <taxon>Teleostei</taxon>
        <taxon>Neoteleostei</taxon>
        <taxon>Acanthomorphata</taxon>
        <taxon>Eupercaria</taxon>
        <taxon>Perciformes</taxon>
        <taxon>Notothenioidei</taxon>
        <taxon>Pogonophryne</taxon>
    </lineage>
</organism>
<feature type="compositionally biased region" description="Gly residues" evidence="1">
    <location>
        <begin position="48"/>
        <end position="58"/>
    </location>
</feature>
<evidence type="ECO:0000256" key="1">
    <source>
        <dbReference type="SAM" id="MobiDB-lite"/>
    </source>
</evidence>
<gene>
    <name evidence="2" type="ORF">JOQ06_017710</name>
</gene>
<protein>
    <submittedName>
        <fullName evidence="2">Uncharacterized protein</fullName>
    </submittedName>
</protein>
<proteinExistence type="predicted"/>
<reference evidence="2" key="1">
    <citation type="submission" date="2022-11" db="EMBL/GenBank/DDBJ databases">
        <title>Chromosome-level genome of Pogonophryne albipinna.</title>
        <authorList>
            <person name="Jo E."/>
        </authorList>
    </citation>
    <scope>NUCLEOTIDE SEQUENCE</scope>
    <source>
        <strain evidence="2">SGF0006</strain>
        <tissue evidence="2">Muscle</tissue>
    </source>
</reference>
<comment type="caution">
    <text evidence="2">The sequence shown here is derived from an EMBL/GenBank/DDBJ whole genome shotgun (WGS) entry which is preliminary data.</text>
</comment>
<feature type="compositionally biased region" description="Basic and acidic residues" evidence="1">
    <location>
        <begin position="83"/>
        <end position="100"/>
    </location>
</feature>
<evidence type="ECO:0000313" key="2">
    <source>
        <dbReference type="EMBL" id="KAJ4921184.1"/>
    </source>
</evidence>
<dbReference type="EMBL" id="JAPTMU010000137">
    <property type="protein sequence ID" value="KAJ4921184.1"/>
    <property type="molecule type" value="Genomic_DNA"/>
</dbReference>
<accession>A0AAD6A9U9</accession>
<evidence type="ECO:0000313" key="3">
    <source>
        <dbReference type="Proteomes" id="UP001219934"/>
    </source>
</evidence>
<name>A0AAD6A9U9_9TELE</name>
<sequence length="123" mass="13251">MKSADPSSESARRVSLQAIVKALGFEEEPNTVLSSFIVMNTGVIQHGGGGGEGRGGGTMEAAPRRTESCDWSSADRSNVRTSRVVDRKSAGSREKPEETGNLHQIHLKTLRSDPPEDPLFRST</sequence>
<feature type="region of interest" description="Disordered" evidence="1">
    <location>
        <begin position="48"/>
        <end position="123"/>
    </location>
</feature>
<dbReference type="Proteomes" id="UP001219934">
    <property type="component" value="Unassembled WGS sequence"/>
</dbReference>
<dbReference type="AlphaFoldDB" id="A0AAD6A9U9"/>
<keyword evidence="3" id="KW-1185">Reference proteome</keyword>
<feature type="compositionally biased region" description="Polar residues" evidence="1">
    <location>
        <begin position="69"/>
        <end position="81"/>
    </location>
</feature>